<dbReference type="RefSeq" id="WP_110143650.1">
    <property type="nucleotide sequence ID" value="NZ_QHJG01000030.1"/>
</dbReference>
<keyword evidence="2" id="KW-0808">Transferase</keyword>
<dbReference type="EMBL" id="QHJG01000030">
    <property type="protein sequence ID" value="PWY54662.1"/>
    <property type="molecule type" value="Genomic_DNA"/>
</dbReference>
<dbReference type="InterPro" id="IPR013216">
    <property type="entry name" value="Methyltransf_11"/>
</dbReference>
<dbReference type="Proteomes" id="UP000247152">
    <property type="component" value="Unassembled WGS sequence"/>
</dbReference>
<dbReference type="GO" id="GO:0032259">
    <property type="term" value="P:methylation"/>
    <property type="evidence" value="ECO:0007669"/>
    <property type="project" value="UniProtKB-KW"/>
</dbReference>
<evidence type="ECO:0000313" key="5">
    <source>
        <dbReference type="Proteomes" id="UP000287374"/>
    </source>
</evidence>
<dbReference type="EMBL" id="RZGX01000023">
    <property type="protein sequence ID" value="RUR20499.1"/>
    <property type="molecule type" value="Genomic_DNA"/>
</dbReference>
<dbReference type="SUPFAM" id="SSF53335">
    <property type="entry name" value="S-adenosyl-L-methionine-dependent methyltransferases"/>
    <property type="match status" value="1"/>
</dbReference>
<gene>
    <name evidence="2" type="ORF">DGG96_16035</name>
    <name evidence="3" type="ORF">ELY20_14670</name>
</gene>
<dbReference type="AlphaFoldDB" id="A0A317U2F0"/>
<reference evidence="3 5" key="2">
    <citation type="submission" date="2018-12" db="EMBL/GenBank/DDBJ databases">
        <title>Legionella sp,whole genome shotgun sequence.</title>
        <authorList>
            <person name="Wu H."/>
        </authorList>
    </citation>
    <scope>NUCLEOTIDE SEQUENCE [LARGE SCALE GENOMIC DNA]</scope>
    <source>
        <strain evidence="3">Km489</strain>
        <strain evidence="5">km489</strain>
    </source>
</reference>
<keyword evidence="2" id="KW-0489">Methyltransferase</keyword>
<feature type="domain" description="Methyltransferase type 11" evidence="1">
    <location>
        <begin position="69"/>
        <end position="154"/>
    </location>
</feature>
<dbReference type="PANTHER" id="PTHR43591">
    <property type="entry name" value="METHYLTRANSFERASE"/>
    <property type="match status" value="1"/>
</dbReference>
<keyword evidence="5" id="KW-1185">Reference proteome</keyword>
<dbReference type="PANTHER" id="PTHR43591:SF24">
    <property type="entry name" value="2-METHOXY-6-POLYPRENYL-1,4-BENZOQUINOL METHYLASE, MITOCHONDRIAL"/>
    <property type="match status" value="1"/>
</dbReference>
<dbReference type="GO" id="GO:0008757">
    <property type="term" value="F:S-adenosylmethionine-dependent methyltransferase activity"/>
    <property type="evidence" value="ECO:0007669"/>
    <property type="project" value="InterPro"/>
</dbReference>
<proteinExistence type="predicted"/>
<evidence type="ECO:0000259" key="1">
    <source>
        <dbReference type="Pfam" id="PF08241"/>
    </source>
</evidence>
<dbReference type="Proteomes" id="UP000287374">
    <property type="component" value="Unassembled WGS sequence"/>
</dbReference>
<dbReference type="Gene3D" id="3.40.50.150">
    <property type="entry name" value="Vaccinia Virus protein VP39"/>
    <property type="match status" value="1"/>
</dbReference>
<dbReference type="Pfam" id="PF08241">
    <property type="entry name" value="Methyltransf_11"/>
    <property type="match status" value="1"/>
</dbReference>
<name>A0A317U2F0_9GAMM</name>
<dbReference type="InterPro" id="IPR029063">
    <property type="entry name" value="SAM-dependent_MTases_sf"/>
</dbReference>
<accession>A0A317U2F0</accession>
<reference evidence="2 4" key="1">
    <citation type="submission" date="2018-05" db="EMBL/GenBank/DDBJ databases">
        <title>Legionella qingyii sp.nov., whole genome shotgun sequence.</title>
        <authorList>
            <person name="Wu H."/>
            <person name="Zhu Q."/>
            <person name="Hu C."/>
        </authorList>
    </citation>
    <scope>NUCLEOTIDE SEQUENCE [LARGE SCALE GENOMIC DNA]</scope>
    <source>
        <strain evidence="2 4">HEB18</strain>
    </source>
</reference>
<protein>
    <submittedName>
        <fullName evidence="2 3">SAM-dependent methyltransferase</fullName>
    </submittedName>
</protein>
<comment type="caution">
    <text evidence="2">The sequence shown here is derived from an EMBL/GenBank/DDBJ whole genome shotgun (WGS) entry which is preliminary data.</text>
</comment>
<evidence type="ECO:0000313" key="4">
    <source>
        <dbReference type="Proteomes" id="UP000247152"/>
    </source>
</evidence>
<evidence type="ECO:0000313" key="3">
    <source>
        <dbReference type="EMBL" id="RUR20499.1"/>
    </source>
</evidence>
<sequence>MVNKSKTAEEVNKAYDSPSWFYDLRGLFILTFAYQATLWNQISFFSKNIKGIHLEAAIGSGSLLYVILKWLKLKNVKYDVIYGFDYAESMLAGAKKRFKRDPNIILEKEDAASLPYENNFFDSVSIANSVHCFPEVEKSLAELVRVTKPKGTIFLNVLLYPKTKGFLDKISNKINNWAIKKGILITPFTEKKINALIDNLNVSVISKDIEGNSMNISLIKED</sequence>
<dbReference type="OrthoDB" id="9797252at2"/>
<evidence type="ECO:0000313" key="2">
    <source>
        <dbReference type="EMBL" id="PWY54662.1"/>
    </source>
</evidence>
<organism evidence="2 4">
    <name type="scientific">Legionella qingyii</name>
    <dbReference type="NCBI Taxonomy" id="2184757"/>
    <lineage>
        <taxon>Bacteria</taxon>
        <taxon>Pseudomonadati</taxon>
        <taxon>Pseudomonadota</taxon>
        <taxon>Gammaproteobacteria</taxon>
        <taxon>Legionellales</taxon>
        <taxon>Legionellaceae</taxon>
        <taxon>Legionella</taxon>
    </lineage>
</organism>